<dbReference type="GO" id="GO:0006897">
    <property type="term" value="P:endocytosis"/>
    <property type="evidence" value="ECO:0007669"/>
    <property type="project" value="UniProtKB-KW"/>
</dbReference>
<evidence type="ECO:0000256" key="19">
    <source>
        <dbReference type="ARBA" id="ARBA00023136"/>
    </source>
</evidence>
<comment type="caution">
    <text evidence="26">Lacks conserved residue(s) required for the propagation of feature annotation.</text>
</comment>
<evidence type="ECO:0000256" key="28">
    <source>
        <dbReference type="SAM" id="Phobius"/>
    </source>
</evidence>
<keyword evidence="18" id="KW-0333">Golgi apparatus</keyword>
<keyword evidence="11" id="KW-1003">Cell membrane</keyword>
<dbReference type="PROSITE" id="PS01209">
    <property type="entry name" value="LDLRA_1"/>
    <property type="match status" value="4"/>
</dbReference>
<dbReference type="Gene3D" id="4.10.400.10">
    <property type="entry name" value="Low-density Lipoprotein Receptor"/>
    <property type="match status" value="9"/>
</dbReference>
<evidence type="ECO:0000256" key="18">
    <source>
        <dbReference type="ARBA" id="ARBA00023034"/>
    </source>
</evidence>
<comment type="caution">
    <text evidence="30">The sequence shown here is derived from an EMBL/GenBank/DDBJ whole genome shotgun (WGS) entry which is preliminary data.</text>
</comment>
<evidence type="ECO:0000256" key="11">
    <source>
        <dbReference type="ARBA" id="ARBA00022475"/>
    </source>
</evidence>
<dbReference type="PROSITE" id="PS50068">
    <property type="entry name" value="LDLRA_2"/>
    <property type="match status" value="9"/>
</dbReference>
<dbReference type="InterPro" id="IPR002172">
    <property type="entry name" value="LDrepeatLR_classA_rpt"/>
</dbReference>
<feature type="repeat" description="LDL-receptor class B" evidence="27">
    <location>
        <begin position="939"/>
        <end position="983"/>
    </location>
</feature>
<feature type="disulfide bond" evidence="26">
    <location>
        <begin position="1424"/>
        <end position="1439"/>
    </location>
</feature>
<dbReference type="SMART" id="SM00192">
    <property type="entry name" value="LDLa"/>
    <property type="match status" value="10"/>
</dbReference>
<keyword evidence="15" id="KW-0677">Repeat</keyword>
<keyword evidence="21" id="KW-0675">Receptor</keyword>
<evidence type="ECO:0000256" key="15">
    <source>
        <dbReference type="ARBA" id="ARBA00022737"/>
    </source>
</evidence>
<dbReference type="Pfam" id="PF15902">
    <property type="entry name" value="Sortilin-Vps10"/>
    <property type="match status" value="1"/>
</dbReference>
<dbReference type="Gene3D" id="2.60.40.10">
    <property type="entry name" value="Immunoglobulins"/>
    <property type="match status" value="5"/>
</dbReference>
<evidence type="ECO:0000256" key="7">
    <source>
        <dbReference type="ARBA" id="ARBA00004545"/>
    </source>
</evidence>
<keyword evidence="28" id="KW-0812">Transmembrane</keyword>
<dbReference type="InterPro" id="IPR036116">
    <property type="entry name" value="FN3_sf"/>
</dbReference>
<feature type="domain" description="Fibronectin type-III" evidence="29">
    <location>
        <begin position="1727"/>
        <end position="1816"/>
    </location>
</feature>
<feature type="repeat" description="LDL-receptor class B" evidence="27">
    <location>
        <begin position="845"/>
        <end position="889"/>
    </location>
</feature>
<keyword evidence="10" id="KW-0813">Transport</keyword>
<evidence type="ECO:0000256" key="10">
    <source>
        <dbReference type="ARBA" id="ARBA00022448"/>
    </source>
</evidence>
<keyword evidence="14" id="KW-0732">Signal</keyword>
<dbReference type="GO" id="GO:0055038">
    <property type="term" value="C:recycling endosome membrane"/>
    <property type="evidence" value="ECO:0007669"/>
    <property type="project" value="UniProtKB-SubCell"/>
</dbReference>
<dbReference type="CDD" id="cd00063">
    <property type="entry name" value="FN3"/>
    <property type="match status" value="6"/>
</dbReference>
<evidence type="ECO:0000256" key="20">
    <source>
        <dbReference type="ARBA" id="ARBA00023157"/>
    </source>
</evidence>
<feature type="disulfide bond" evidence="26">
    <location>
        <begin position="1359"/>
        <end position="1371"/>
    </location>
</feature>
<feature type="disulfide bond" evidence="26">
    <location>
        <begin position="1121"/>
        <end position="1136"/>
    </location>
</feature>
<dbReference type="FunFam" id="2.120.10.30:FF:000241">
    <property type="entry name" value="Low-density lipoprotein receptor-related protein 6"/>
    <property type="match status" value="1"/>
</dbReference>
<accession>A0AAE0STJ5</accession>
<evidence type="ECO:0000256" key="8">
    <source>
        <dbReference type="ARBA" id="ARBA00007041"/>
    </source>
</evidence>
<dbReference type="SUPFAM" id="SSF57424">
    <property type="entry name" value="LDL receptor-like module"/>
    <property type="match status" value="9"/>
</dbReference>
<feature type="disulfide bond" evidence="26">
    <location>
        <begin position="1278"/>
        <end position="1293"/>
    </location>
</feature>
<dbReference type="GO" id="GO:0005886">
    <property type="term" value="C:plasma membrane"/>
    <property type="evidence" value="ECO:0007669"/>
    <property type="project" value="UniProtKB-SubCell"/>
</dbReference>
<protein>
    <recommendedName>
        <fullName evidence="9">Sortilin-related receptor</fullName>
    </recommendedName>
    <alternativeName>
        <fullName evidence="24">Low-density lipoprotein receptor relative with 11 ligand-binding repeats</fullName>
    </alternativeName>
    <alternativeName>
        <fullName evidence="25">Sorting protein-related receptor containing LDLR class A repeats</fullName>
    </alternativeName>
</protein>
<evidence type="ECO:0000256" key="24">
    <source>
        <dbReference type="ARBA" id="ARBA00029896"/>
    </source>
</evidence>
<dbReference type="SUPFAM" id="SSF63825">
    <property type="entry name" value="YWTD domain"/>
    <property type="match status" value="1"/>
</dbReference>
<keyword evidence="17" id="KW-0256">Endoplasmic reticulum</keyword>
<dbReference type="GO" id="GO:0005794">
    <property type="term" value="C:Golgi apparatus"/>
    <property type="evidence" value="ECO:0007669"/>
    <property type="project" value="UniProtKB-SubCell"/>
</dbReference>
<feature type="disulfide bond" evidence="26">
    <location>
        <begin position="1378"/>
        <end position="1393"/>
    </location>
</feature>
<dbReference type="Proteomes" id="UP001195483">
    <property type="component" value="Unassembled WGS sequence"/>
</dbReference>
<feature type="disulfide bond" evidence="26">
    <location>
        <begin position="1259"/>
        <end position="1271"/>
    </location>
</feature>
<feature type="transmembrane region" description="Helical" evidence="28">
    <location>
        <begin position="2138"/>
        <end position="2161"/>
    </location>
</feature>
<dbReference type="SUPFAM" id="SSF49265">
    <property type="entry name" value="Fibronectin type III"/>
    <property type="match status" value="4"/>
</dbReference>
<dbReference type="EMBL" id="JAEAOA010002354">
    <property type="protein sequence ID" value="KAK3597967.1"/>
    <property type="molecule type" value="Genomic_DNA"/>
</dbReference>
<dbReference type="GO" id="GO:0006892">
    <property type="term" value="P:post-Golgi vesicle-mediated transport"/>
    <property type="evidence" value="ECO:0007669"/>
    <property type="project" value="TreeGrafter"/>
</dbReference>
<dbReference type="SMART" id="SM00060">
    <property type="entry name" value="FN3"/>
    <property type="match status" value="6"/>
</dbReference>
<evidence type="ECO:0000313" key="30">
    <source>
        <dbReference type="EMBL" id="KAK3597967.1"/>
    </source>
</evidence>
<feature type="disulfide bond" evidence="26">
    <location>
        <begin position="1141"/>
        <end position="1153"/>
    </location>
</feature>
<dbReference type="SMART" id="SM00135">
    <property type="entry name" value="LY"/>
    <property type="match status" value="5"/>
</dbReference>
<evidence type="ECO:0000256" key="27">
    <source>
        <dbReference type="PROSITE-ProRule" id="PRU00461"/>
    </source>
</evidence>
<feature type="disulfide bond" evidence="26">
    <location>
        <begin position="1180"/>
        <end position="1192"/>
    </location>
</feature>
<dbReference type="GO" id="GO:0032585">
    <property type="term" value="C:multivesicular body membrane"/>
    <property type="evidence" value="ECO:0007669"/>
    <property type="project" value="UniProtKB-SubCell"/>
</dbReference>
<feature type="domain" description="Fibronectin type-III" evidence="29">
    <location>
        <begin position="2019"/>
        <end position="2122"/>
    </location>
</feature>
<feature type="domain" description="Fibronectin type-III" evidence="29">
    <location>
        <begin position="1819"/>
        <end position="1917"/>
    </location>
</feature>
<evidence type="ECO:0000256" key="2">
    <source>
        <dbReference type="ARBA" id="ARBA00004158"/>
    </source>
</evidence>
<evidence type="ECO:0000256" key="14">
    <source>
        <dbReference type="ARBA" id="ARBA00022729"/>
    </source>
</evidence>
<evidence type="ECO:0000256" key="22">
    <source>
        <dbReference type="ARBA" id="ARBA00023180"/>
    </source>
</evidence>
<dbReference type="PROSITE" id="PS50853">
    <property type="entry name" value="FN3"/>
    <property type="match status" value="4"/>
</dbReference>
<feature type="disulfide bond" evidence="26">
    <location>
        <begin position="1199"/>
        <end position="1214"/>
    </location>
</feature>
<dbReference type="Pfam" id="PF00041">
    <property type="entry name" value="fn3"/>
    <property type="match status" value="4"/>
</dbReference>
<feature type="disulfide bond" evidence="26">
    <location>
        <begin position="1109"/>
        <end position="1127"/>
    </location>
</feature>
<dbReference type="SUPFAM" id="SSF110296">
    <property type="entry name" value="Oligoxyloglucan reducing end-specific cellobiohydrolase"/>
    <property type="match status" value="1"/>
</dbReference>
<keyword evidence="13" id="KW-0254">Endocytosis</keyword>
<feature type="disulfide bond" evidence="26">
    <location>
        <begin position="1266"/>
        <end position="1284"/>
    </location>
</feature>
<name>A0AAE0STJ5_9BIVA</name>
<feature type="disulfide bond" evidence="26">
    <location>
        <begin position="1465"/>
        <end position="1480"/>
    </location>
</feature>
<keyword evidence="31" id="KW-1185">Reference proteome</keyword>
<dbReference type="PRINTS" id="PR00261">
    <property type="entry name" value="LDLRECEPTOR"/>
</dbReference>
<feature type="domain" description="Fibronectin type-III" evidence="29">
    <location>
        <begin position="1628"/>
        <end position="1722"/>
    </location>
</feature>
<feature type="disulfide bond" evidence="26">
    <location>
        <begin position="1102"/>
        <end position="1114"/>
    </location>
</feature>
<dbReference type="InterPro" id="IPR013783">
    <property type="entry name" value="Ig-like_fold"/>
</dbReference>
<dbReference type="PANTHER" id="PTHR12106:SF27">
    <property type="entry name" value="SORTILIN-RELATED RECEPTOR"/>
    <property type="match status" value="1"/>
</dbReference>
<evidence type="ECO:0000256" key="5">
    <source>
        <dbReference type="ARBA" id="ARBA00004393"/>
    </source>
</evidence>
<feature type="disulfide bond" evidence="26">
    <location>
        <begin position="1160"/>
        <end position="1175"/>
    </location>
</feature>
<evidence type="ECO:0000256" key="23">
    <source>
        <dbReference type="ARBA" id="ARBA00023329"/>
    </source>
</evidence>
<keyword evidence="16" id="KW-0967">Endosome</keyword>
<comment type="similarity">
    <text evidence="8">Belongs to the VPS10-related sortilin family. SORL1 subfamily.</text>
</comment>
<organism evidence="30 31">
    <name type="scientific">Potamilus streckersoni</name>
    <dbReference type="NCBI Taxonomy" id="2493646"/>
    <lineage>
        <taxon>Eukaryota</taxon>
        <taxon>Metazoa</taxon>
        <taxon>Spiralia</taxon>
        <taxon>Lophotrochozoa</taxon>
        <taxon>Mollusca</taxon>
        <taxon>Bivalvia</taxon>
        <taxon>Autobranchia</taxon>
        <taxon>Heteroconchia</taxon>
        <taxon>Palaeoheterodonta</taxon>
        <taxon>Unionida</taxon>
        <taxon>Unionoidea</taxon>
        <taxon>Unionidae</taxon>
        <taxon>Ambleminae</taxon>
        <taxon>Lampsilini</taxon>
        <taxon>Potamilus</taxon>
    </lineage>
</organism>
<dbReference type="GO" id="GO:0005789">
    <property type="term" value="C:endoplasmic reticulum membrane"/>
    <property type="evidence" value="ECO:0007669"/>
    <property type="project" value="UniProtKB-SubCell"/>
</dbReference>
<dbReference type="InterPro" id="IPR031778">
    <property type="entry name" value="Sortilin_N"/>
</dbReference>
<dbReference type="PROSITE" id="PS51120">
    <property type="entry name" value="LDLRB"/>
    <property type="match status" value="3"/>
</dbReference>
<keyword evidence="28" id="KW-1133">Transmembrane helix</keyword>
<dbReference type="InterPro" id="IPR015943">
    <property type="entry name" value="WD40/YVTN_repeat-like_dom_sf"/>
</dbReference>
<evidence type="ECO:0000256" key="13">
    <source>
        <dbReference type="ARBA" id="ARBA00022583"/>
    </source>
</evidence>
<feature type="disulfide bond" evidence="26">
    <location>
        <begin position="1187"/>
        <end position="1205"/>
    </location>
</feature>
<feature type="disulfide bond" evidence="26">
    <location>
        <begin position="1148"/>
        <end position="1166"/>
    </location>
</feature>
<dbReference type="Pfam" id="PF00057">
    <property type="entry name" value="Ldl_recept_a"/>
    <property type="match status" value="9"/>
</dbReference>
<feature type="disulfide bond" evidence="26">
    <location>
        <begin position="1312"/>
        <end position="1324"/>
    </location>
</feature>
<keyword evidence="20 26" id="KW-1015">Disulfide bond</keyword>
<dbReference type="Pfam" id="PF00058">
    <property type="entry name" value="Ldl_recept_b"/>
    <property type="match status" value="3"/>
</dbReference>
<reference evidence="30" key="3">
    <citation type="submission" date="2023-05" db="EMBL/GenBank/DDBJ databases">
        <authorList>
            <person name="Smith C.H."/>
        </authorList>
    </citation>
    <scope>NUCLEOTIDE SEQUENCE</scope>
    <source>
        <strain evidence="30">CHS0354</strain>
        <tissue evidence="30">Mantle</tissue>
    </source>
</reference>
<evidence type="ECO:0000256" key="16">
    <source>
        <dbReference type="ARBA" id="ARBA00022753"/>
    </source>
</evidence>
<dbReference type="Pfam" id="PF15901">
    <property type="entry name" value="Sortilin_C"/>
    <property type="match status" value="1"/>
</dbReference>
<dbReference type="InterPro" id="IPR006581">
    <property type="entry name" value="VPS10"/>
</dbReference>
<evidence type="ECO:0000256" key="17">
    <source>
        <dbReference type="ARBA" id="ARBA00022824"/>
    </source>
</evidence>
<keyword evidence="19 28" id="KW-0472">Membrane</keyword>
<feature type="disulfide bond" evidence="26">
    <location>
        <begin position="1228"/>
        <end position="1246"/>
    </location>
</feature>
<dbReference type="SMART" id="SM00602">
    <property type="entry name" value="VPS10"/>
    <property type="match status" value="1"/>
</dbReference>
<evidence type="ECO:0000256" key="26">
    <source>
        <dbReference type="PROSITE-ProRule" id="PRU00124"/>
    </source>
</evidence>
<comment type="subcellular location">
    <subcellularLocation>
        <location evidence="4">Cell membrane</location>
        <topology evidence="4">Single-pass type I membrane protein</topology>
    </subcellularLocation>
    <subcellularLocation>
        <location evidence="3">Cytoplasmic vesicle</location>
        <location evidence="3">Secretory vesicle membrane</location>
        <topology evidence="3">Single-pass type I membrane protein</topology>
    </subcellularLocation>
    <subcellularLocation>
        <location evidence="2">Early endosome membrane</location>
        <topology evidence="2">Single-pass type I membrane protein</topology>
    </subcellularLocation>
    <subcellularLocation>
        <location evidence="1">Endoplasmic reticulum membrane</location>
        <topology evidence="1">Single-pass type I membrane protein</topology>
    </subcellularLocation>
    <subcellularLocation>
        <location evidence="7">Endosome</location>
        <location evidence="7">Multivesicular body membrane</location>
        <topology evidence="7">Single-pass type I membrane protein</topology>
    </subcellularLocation>
    <subcellularLocation>
        <location evidence="5">Golgi apparatus</location>
        <location evidence="5">trans-Golgi network membrane</location>
        <topology evidence="5">Single-pass type I membrane protein</topology>
    </subcellularLocation>
    <subcellularLocation>
        <location evidence="6">Recycling endosome membrane</location>
        <topology evidence="6">Single-pass type I membrane protein</topology>
    </subcellularLocation>
</comment>
<evidence type="ECO:0000256" key="6">
    <source>
        <dbReference type="ARBA" id="ARBA00004480"/>
    </source>
</evidence>
<feature type="disulfide bond" evidence="26">
    <location>
        <begin position="1240"/>
        <end position="1255"/>
    </location>
</feature>
<dbReference type="FunFam" id="3.30.60.270:FF:000002">
    <property type="entry name" value="Sortilin-related receptor isoform A"/>
    <property type="match status" value="1"/>
</dbReference>
<evidence type="ECO:0000256" key="21">
    <source>
        <dbReference type="ARBA" id="ARBA00023170"/>
    </source>
</evidence>
<dbReference type="InterPro" id="IPR050310">
    <property type="entry name" value="VPS10-sortilin"/>
</dbReference>
<dbReference type="Gene3D" id="3.30.60.270">
    <property type="match status" value="1"/>
</dbReference>
<evidence type="ECO:0000259" key="29">
    <source>
        <dbReference type="PROSITE" id="PS50853"/>
    </source>
</evidence>
<gene>
    <name evidence="30" type="ORF">CHS0354_042317</name>
</gene>
<dbReference type="InterPro" id="IPR000033">
    <property type="entry name" value="LDLR_classB_rpt"/>
</dbReference>
<reference evidence="30" key="1">
    <citation type="journal article" date="2021" name="Genome Biol. Evol.">
        <title>A High-Quality Reference Genome for a Parasitic Bivalve with Doubly Uniparental Inheritance (Bivalvia: Unionida).</title>
        <authorList>
            <person name="Smith C.H."/>
        </authorList>
    </citation>
    <scope>NUCLEOTIDE SEQUENCE</scope>
    <source>
        <strain evidence="30">CHS0354</strain>
    </source>
</reference>
<sequence length="2213" mass="248350">MAKMRQKDCVLLVFSFIVVNILAIRVGERAMTLHLAKHLQIDSRVRRPIEIEVKDISITEENIVEVLASSPEIKDHSIYRREAPSQKTHQPDCTTYAFNDSHTQLIVHWAGRNSDVIIILAKNQLSSSIVSTTNVFVSKDYGKTFTKINEKLVIPDFLGGTQPALIDHYYNNPVYNSYYIFADVQNKYVFTTKDNGDTVNAFRVDFTPRTISFHPSNPYIAVAIDTDDIRKQMYLTKDFGATWRNVQAGIKSFFWEDRQYGSENCLYLERLGVDGESNVLVTCDFFASTREVISHVLDFEVKDNYMFATKKVHLIGSPFSYTLQLWVSYKRGPFYNAQLPHDLQHLDFYVADASEDQVFLCVDHNQSASHLYVSDANGTRFSLSLENILYFNPNGSNKDSWLSYFKDESFADIEKVNGVRGVYIASQLTNSVLSSNHQRSLITFDKGGEWQLLRAPAIDWLGRKSNCSLIPDCSLHVTQEFHLLYPGSRAVPILSRNSAPGLVLATGSTGNKLGGLLNVYLSTDAGLSWREVLEGKHYFSMGDYGGVLVAVKQFTLTNQIVYSTDEGETWNTYNFTDTPITVYGLLTEPGESTSVFFLFGSNPSLHSWKVVSINMTNVFYYVCQESDYKRWSLMDNTVLQGCLLGRKLIVERRIPRTNCYNGPSYSRETSIENCSCTREDFECDFGFMPENASFFFSSLRCVPDHVTENINSQPNPCPVGTFYPFSRGYRKVSGDTCEGGDERLYAPLMYSCRAPEMQEFILYSTRREIHRYILGDGRDDTLVDESDIGDVVAIDFDYLDNCIFWGDNSYKEIRRLCLDGNHSIEVLHNSSIEQIEGLEYDWLGGNIYWIDAKLKTLEVSRKNGNFRRHLFKGAPVLEKPRALTLDPRHGWMYWTDWSDSNPRIVKAYMDGQPNSVKVIVNGTARLQFPNGITIDFQTERLYWTDAGLHRIMSCDMDGRNVTTILSGTSYVPNPYSIGIYKNIMYWTDWVRNGIMAADKFHGYGFMNLTSYAISGIMDMKVLSLTDQQGMGACSKVNGLCSELCLAKPVGTNKTSSTNRTCRCGDSTRVSVIVAGLDELCCPNEHINPHTGQCLPINATINCSADQFTCRNSHCIPATWRCDEDDDCGDMSDELNCAYKDCSKDEFQCDNGRCIPSRWHCDFDNDCHDNSDERGCVYPNCSINQFKCDNGRCINATWRCDLDNDCRDFSDEKDCTNNGTVCEEGSFRCHTGACISAERMCDGNRNCPDGSDEQNCNHTCPSWKLPCKNGNCVYLSWLCDGDNDCGDGTDEQNCTRTTSAPYVTTSTQAPFSCHFWQFQCRNGRCVWWTAKCDGINDCGDYSDEEANCPPRFNLTTPAGCRSTEFHCGNGECVSLADRCDGLMDCEDGSDERDCNNTAITTVRPIRCGENQFTCKLQCIPQQWVCDGRKDCQYGEDENNCTIHSVCTMGQFRCMTSEGCIPLSDVCNGVQNCADGSDEYGCSILPPVPPPASRCGNRSLDCGGTENKCVLWLFTCDAKYDCDSQIDEQLPVCFHLRSSLDLNLDETNAESVTLSWGFDYPANFTLSYMVANQLSSVVNVTVGNKTKYVLHKLKPVTKYIAAIYARLQNSTTYKSKHLFTFITQEGVPGSPEHVHVNMDASTQSILVNWTEPAVYTGKVIRYRVYYKSTSDSLPSYMDLETGTELRLLQPRVQIGKQYVIWVTAFTYAGEGRESDRLNITFEDGAVSKPVGNLTAVIQTDTSVILSWTAPGKEVITNYTIFYEDARQEQMKVTISAPKTQFTVDKLCPGTKYEFEVEAENKLSVGPPSTVYAKTSGKTIGNPNNINVVSIDTLAVNVSWSPPDGITDKETYTVYYTDTIDHRKHSIAGSMSQTKVSNSPATSLIIDNLSACQTYYFQVAVTGTGVCPLSDLFTLQTGFDESATVKEIQFIPISKMAGNLTWLASCPDAEVIPPMSYLVIIKELANGHIHQDQPFTNSTLRTLTYTLKGLVPGANYSVQIRTGIKGALLSAPFIFHTEKFEAPENFRMTCNEGTSMTCNLQWDPPLDIPMDMIHHYEVYMLQEPEGKTKFEQDNDYKKYQNTTTTSLNVTGLQQGYKYKFKVCVVTTQGYTGKFSFANDIIIPGVAAPSKNDVVALSKTNLIAIVVSVSVVIIALVVFLTVFIVRHRRLQRSFLAYARSHYDTRSGTTTLTAADDLGEDEEPLIRGFSDDEPLVIA</sequence>
<dbReference type="FunFam" id="4.10.400.10:FF:000034">
    <property type="entry name" value="Low-density lipoprotein receptor-related protein 2"/>
    <property type="match status" value="2"/>
</dbReference>
<evidence type="ECO:0000313" key="31">
    <source>
        <dbReference type="Proteomes" id="UP001195483"/>
    </source>
</evidence>
<reference evidence="30" key="2">
    <citation type="journal article" date="2021" name="Genome Biol. Evol.">
        <title>Developing a high-quality reference genome for a parasitic bivalve with doubly uniparental inheritance (Bivalvia: Unionida).</title>
        <authorList>
            <person name="Smith C.H."/>
        </authorList>
    </citation>
    <scope>NUCLEOTIDE SEQUENCE</scope>
    <source>
        <strain evidence="30">CHS0354</strain>
        <tissue evidence="30">Mantle</tissue>
    </source>
</reference>
<dbReference type="Gene3D" id="2.40.128.620">
    <property type="match status" value="1"/>
</dbReference>
<evidence type="ECO:0000256" key="25">
    <source>
        <dbReference type="ARBA" id="ARBA00032450"/>
    </source>
</evidence>
<keyword evidence="22" id="KW-0325">Glycoprotein</keyword>
<feature type="repeat" description="LDL-receptor class B" evidence="27">
    <location>
        <begin position="890"/>
        <end position="938"/>
    </location>
</feature>
<dbReference type="CDD" id="cd00112">
    <property type="entry name" value="LDLa"/>
    <property type="match status" value="9"/>
</dbReference>
<dbReference type="InterPro" id="IPR036055">
    <property type="entry name" value="LDL_receptor-like_sf"/>
</dbReference>
<dbReference type="Gene3D" id="2.130.10.10">
    <property type="entry name" value="YVTN repeat-like/Quinoprotein amine dehydrogenase"/>
    <property type="match status" value="1"/>
</dbReference>
<feature type="disulfide bond" evidence="26">
    <location>
        <begin position="1319"/>
        <end position="1337"/>
    </location>
</feature>
<proteinExistence type="inferred from homology"/>
<evidence type="ECO:0000256" key="4">
    <source>
        <dbReference type="ARBA" id="ARBA00004251"/>
    </source>
</evidence>
<feature type="disulfide bond" evidence="26">
    <location>
        <begin position="1366"/>
        <end position="1384"/>
    </location>
</feature>
<dbReference type="InterPro" id="IPR011042">
    <property type="entry name" value="6-blade_b-propeller_TolB-like"/>
</dbReference>
<evidence type="ECO:0000256" key="3">
    <source>
        <dbReference type="ARBA" id="ARBA00004212"/>
    </source>
</evidence>
<dbReference type="InterPro" id="IPR031777">
    <property type="entry name" value="Sortilin_C"/>
</dbReference>
<dbReference type="Gene3D" id="2.120.10.30">
    <property type="entry name" value="TolB, C-terminal domain"/>
    <property type="match status" value="1"/>
</dbReference>
<keyword evidence="23" id="KW-0968">Cytoplasmic vesicle</keyword>
<evidence type="ECO:0000256" key="12">
    <source>
        <dbReference type="ARBA" id="ARBA00022536"/>
    </source>
</evidence>
<feature type="disulfide bond" evidence="26">
    <location>
        <begin position="1221"/>
        <end position="1233"/>
    </location>
</feature>
<dbReference type="InterPro" id="IPR003961">
    <property type="entry name" value="FN3_dom"/>
</dbReference>
<dbReference type="GO" id="GO:0031901">
    <property type="term" value="C:early endosome membrane"/>
    <property type="evidence" value="ECO:0007669"/>
    <property type="project" value="UniProtKB-SubCell"/>
</dbReference>
<dbReference type="PANTHER" id="PTHR12106">
    <property type="entry name" value="SORTILIN RELATED"/>
    <property type="match status" value="1"/>
</dbReference>
<dbReference type="GO" id="GO:0030658">
    <property type="term" value="C:transport vesicle membrane"/>
    <property type="evidence" value="ECO:0007669"/>
    <property type="project" value="UniProtKB-SubCell"/>
</dbReference>
<keyword evidence="12" id="KW-0245">EGF-like domain</keyword>
<evidence type="ECO:0000256" key="1">
    <source>
        <dbReference type="ARBA" id="ARBA00004115"/>
    </source>
</evidence>
<dbReference type="InterPro" id="IPR023415">
    <property type="entry name" value="LDLR_class-A_CS"/>
</dbReference>
<evidence type="ECO:0000256" key="9">
    <source>
        <dbReference type="ARBA" id="ARBA00013467"/>
    </source>
</evidence>